<keyword evidence="2" id="KW-1185">Reference proteome</keyword>
<reference evidence="1 2" key="1">
    <citation type="journal article" date="2023" name="Plants (Basel)">
        <title>Bridging the Gap: Combining Genomics and Transcriptomics Approaches to Understand Stylosanthes scabra, an Orphan Legume from the Brazilian Caatinga.</title>
        <authorList>
            <person name="Ferreira-Neto J.R.C."/>
            <person name="da Silva M.D."/>
            <person name="Binneck E."/>
            <person name="de Melo N.F."/>
            <person name="da Silva R.H."/>
            <person name="de Melo A.L.T.M."/>
            <person name="Pandolfi V."/>
            <person name="Bustamante F.O."/>
            <person name="Brasileiro-Vidal A.C."/>
            <person name="Benko-Iseppon A.M."/>
        </authorList>
    </citation>
    <scope>NUCLEOTIDE SEQUENCE [LARGE SCALE GENOMIC DNA]</scope>
    <source>
        <tissue evidence="1">Leaves</tissue>
    </source>
</reference>
<evidence type="ECO:0000313" key="2">
    <source>
        <dbReference type="Proteomes" id="UP001341840"/>
    </source>
</evidence>
<dbReference type="Proteomes" id="UP001341840">
    <property type="component" value="Unassembled WGS sequence"/>
</dbReference>
<gene>
    <name evidence="1" type="ORF">PIB30_002411</name>
</gene>
<evidence type="ECO:0000313" key="1">
    <source>
        <dbReference type="EMBL" id="MED6179586.1"/>
    </source>
</evidence>
<proteinExistence type="predicted"/>
<organism evidence="1 2">
    <name type="scientific">Stylosanthes scabra</name>
    <dbReference type="NCBI Taxonomy" id="79078"/>
    <lineage>
        <taxon>Eukaryota</taxon>
        <taxon>Viridiplantae</taxon>
        <taxon>Streptophyta</taxon>
        <taxon>Embryophyta</taxon>
        <taxon>Tracheophyta</taxon>
        <taxon>Spermatophyta</taxon>
        <taxon>Magnoliopsida</taxon>
        <taxon>eudicotyledons</taxon>
        <taxon>Gunneridae</taxon>
        <taxon>Pentapetalae</taxon>
        <taxon>rosids</taxon>
        <taxon>fabids</taxon>
        <taxon>Fabales</taxon>
        <taxon>Fabaceae</taxon>
        <taxon>Papilionoideae</taxon>
        <taxon>50 kb inversion clade</taxon>
        <taxon>dalbergioids sensu lato</taxon>
        <taxon>Dalbergieae</taxon>
        <taxon>Pterocarpus clade</taxon>
        <taxon>Stylosanthes</taxon>
    </lineage>
</organism>
<sequence length="159" mass="17606">MDTQTHIGHARREVRGDWTLDYDAAADGEPTGESAVVLTLGADEVDSSSGRRGFKVQEDLGKEVNPDLLLGSGDIIRMTTDMSHFQPASSQYQGSRSPICLKPVSRATERSENREGEVALVKRPKYWLASLSEWEVVLQWRRQGRSRDSSGQDVEDEGG</sequence>
<dbReference type="EMBL" id="JASCZI010181247">
    <property type="protein sequence ID" value="MED6179586.1"/>
    <property type="molecule type" value="Genomic_DNA"/>
</dbReference>
<name>A0ABU6W2G3_9FABA</name>
<accession>A0ABU6W2G3</accession>
<protein>
    <submittedName>
        <fullName evidence="1">Uncharacterized protein</fullName>
    </submittedName>
</protein>
<comment type="caution">
    <text evidence="1">The sequence shown here is derived from an EMBL/GenBank/DDBJ whole genome shotgun (WGS) entry which is preliminary data.</text>
</comment>